<dbReference type="VEuPathDB" id="CryptoDB:GY17_00000481"/>
<name>A0A0S4THG0_CRYHO</name>
<evidence type="ECO:0000313" key="5">
    <source>
        <dbReference type="EMBL" id="CUV06886.1"/>
    </source>
</evidence>
<dbReference type="GO" id="GO:0006506">
    <property type="term" value="P:GPI anchor biosynthetic process"/>
    <property type="evidence" value="ECO:0007669"/>
    <property type="project" value="UniProtKB-UniPathway"/>
</dbReference>
<keyword evidence="3" id="KW-1133">Transmembrane helix</keyword>
<dbReference type="EMBL" id="LN877952">
    <property type="protein sequence ID" value="CUV06886.1"/>
    <property type="molecule type" value="Genomic_DNA"/>
</dbReference>
<dbReference type="VEuPathDB" id="CryptoDB:ChTU502y2012_382g0070"/>
<accession>A0A0S4THG0</accession>
<proteinExistence type="inferred from homology"/>
<feature type="transmembrane region" description="Helical" evidence="3">
    <location>
        <begin position="51"/>
        <end position="69"/>
    </location>
</feature>
<dbReference type="OrthoDB" id="6256716at2759"/>
<evidence type="ECO:0000313" key="7">
    <source>
        <dbReference type="Proteomes" id="UP001429100"/>
    </source>
</evidence>
<dbReference type="Proteomes" id="UP001429100">
    <property type="component" value="Unassembled WGS sequence"/>
</dbReference>
<keyword evidence="7" id="KW-1185">Reference proteome</keyword>
<dbReference type="VEuPathDB" id="CryptoDB:CHUDEA6_4600"/>
<dbReference type="InterPro" id="IPR044215">
    <property type="entry name" value="PIG-H"/>
</dbReference>
<evidence type="ECO:0000256" key="2">
    <source>
        <dbReference type="ARBA" id="ARBA00009610"/>
    </source>
</evidence>
<comment type="similarity">
    <text evidence="2">Belongs to the PIGH family.</text>
</comment>
<protein>
    <submittedName>
        <fullName evidence="6">GPI-GlcNAc transferase complex/PIG-H component</fullName>
    </submittedName>
</protein>
<organism evidence="5">
    <name type="scientific">Cryptosporidium hominis</name>
    <dbReference type="NCBI Taxonomy" id="237895"/>
    <lineage>
        <taxon>Eukaryota</taxon>
        <taxon>Sar</taxon>
        <taxon>Alveolata</taxon>
        <taxon>Apicomplexa</taxon>
        <taxon>Conoidasida</taxon>
        <taxon>Coccidia</taxon>
        <taxon>Eucoccidiorida</taxon>
        <taxon>Eimeriorina</taxon>
        <taxon>Cryptosporidiidae</taxon>
        <taxon>Cryptosporidium</taxon>
    </lineage>
</organism>
<keyword evidence="3" id="KW-0472">Membrane</keyword>
<gene>
    <name evidence="5" type="ORF">CHUDEA6_4600</name>
    <name evidence="6" type="ORF">GY17_00000481</name>
</gene>
<dbReference type="Pfam" id="PF10181">
    <property type="entry name" value="PIG-H"/>
    <property type="match status" value="1"/>
</dbReference>
<keyword evidence="3" id="KW-0812">Transmembrane</keyword>
<dbReference type="AlphaFoldDB" id="A0A0S4THG0"/>
<sequence length="182" mass="21088">MKNLNGNNICNFEENAETTKIETNDFKDYQFQTTYYGNSVAKFNASKKRTYFPIVLVSGIAYIATQILNKGVFSLSTWLRVIPILMIFLIYYRKVRVRRQSILIFYGIGVQLETEYLFGRSCSFIETTKIISAVIYDKMTYMELSPCIGLIIKDEKSLVVPFSDFKIPTKKNIIIYNALKMI</sequence>
<dbReference type="VEuPathDB" id="CryptoDB:Chro.60527"/>
<dbReference type="UniPathway" id="UPA00196"/>
<dbReference type="PANTHER" id="PTHR15231">
    <property type="entry name" value="PHOSPHATIDYLINOSITOL N-ACETYLGLUCOSAMINYLTRANSFERASE SUBUNIT H"/>
    <property type="match status" value="1"/>
</dbReference>
<evidence type="ECO:0000313" key="6">
    <source>
        <dbReference type="EMBL" id="PPS97421.1"/>
    </source>
</evidence>
<evidence type="ECO:0000256" key="1">
    <source>
        <dbReference type="ARBA" id="ARBA00004687"/>
    </source>
</evidence>
<dbReference type="EMBL" id="JTAI01000007">
    <property type="protein sequence ID" value="PPS97421.1"/>
    <property type="molecule type" value="Genomic_DNA"/>
</dbReference>
<dbReference type="GO" id="GO:0000506">
    <property type="term" value="C:glycosylphosphatidylinositol-N-acetylglucosaminyltransferase (GPI-GnT) complex"/>
    <property type="evidence" value="ECO:0007669"/>
    <property type="project" value="InterPro"/>
</dbReference>
<reference evidence="5" key="2">
    <citation type="submission" date="2015-08" db="EMBL/GenBank/DDBJ databases">
        <authorList>
            <person name="Babu N.S."/>
            <person name="Beckwith C.J."/>
            <person name="Beseler K.G."/>
            <person name="Brison A."/>
            <person name="Carone J.V."/>
            <person name="Caskin T.P."/>
            <person name="Diamond M."/>
            <person name="Durham M.E."/>
            <person name="Foxe J.M."/>
            <person name="Go M."/>
            <person name="Henderson B.A."/>
            <person name="Jones I.B."/>
            <person name="McGettigan J.A."/>
            <person name="Micheletti S.J."/>
            <person name="Nasrallah M.E."/>
            <person name="Ortiz D."/>
            <person name="Piller C.R."/>
            <person name="Privatt S.R."/>
            <person name="Schneider S.L."/>
            <person name="Sharp S."/>
            <person name="Smith T.C."/>
            <person name="Stanton J.D."/>
            <person name="Ullery H.E."/>
            <person name="Wilson R.J."/>
            <person name="Serrano M.G."/>
            <person name="Buck G."/>
            <person name="Lee V."/>
            <person name="Wang Y."/>
            <person name="Carvalho R."/>
            <person name="Voegtly L."/>
            <person name="Shi R."/>
            <person name="Duckworth R."/>
            <person name="Johnson A."/>
            <person name="Loviza R."/>
            <person name="Walstead R."/>
            <person name="Shah Z."/>
            <person name="Kiflezghi M."/>
            <person name="Wade K."/>
            <person name="Ball S.L."/>
            <person name="Bradley K.W."/>
            <person name="Asai D.J."/>
            <person name="Bowman C.A."/>
            <person name="Russell D.A."/>
            <person name="Pope W.H."/>
            <person name="Jacobs-Sera D."/>
            <person name="Hendrix R.W."/>
            <person name="Hatfull G.F."/>
        </authorList>
    </citation>
    <scope>NUCLEOTIDE SEQUENCE [LARGE SCALE GENOMIC DNA]</scope>
</reference>
<dbReference type="Proteomes" id="UP000199752">
    <property type="component" value="Chromosome 6"/>
</dbReference>
<reference evidence="6 7" key="3">
    <citation type="submission" date="2017-10" db="EMBL/GenBank/DDBJ databases">
        <title>Consistent, comparative and evidence-based genome annotation and re-annotation for the closely-related species, Cryptosporidium parvum, C. hominis and C. tyzzeri.</title>
        <authorList>
            <person name="Baptista R.P."/>
            <person name="Li Y."/>
            <person name="Sateriale A."/>
            <person name="Striepen B."/>
            <person name="Kissinger J.C."/>
        </authorList>
    </citation>
    <scope>NUCLEOTIDE SEQUENCE [LARGE SCALE GENOMIC DNA]</scope>
    <source>
        <strain evidence="6">30976</strain>
    </source>
</reference>
<comment type="pathway">
    <text evidence="1">Glycolipid biosynthesis; glycosylphosphatidylinositol-anchor biosynthesis.</text>
</comment>
<evidence type="ECO:0000259" key="4">
    <source>
        <dbReference type="Pfam" id="PF10181"/>
    </source>
</evidence>
<dbReference type="InterPro" id="IPR019328">
    <property type="entry name" value="PIGH-H_dom"/>
</dbReference>
<dbReference type="PANTHER" id="PTHR15231:SF1">
    <property type="entry name" value="PHOSPHATIDYLINOSITOL N-ACETYLGLUCOSAMINYLTRANSFERASE SUBUNIT H"/>
    <property type="match status" value="1"/>
</dbReference>
<reference evidence="6 7" key="1">
    <citation type="submission" date="2014-11" db="EMBL/GenBank/DDBJ databases">
        <title>Comparative genomic analysis of Cryptosporidium hominis reveals occurrence of genetic recombination in virulent subtypes.</title>
        <authorList>
            <person name="Guo Y."/>
            <person name="Tang K."/>
            <person name="Frace M."/>
            <person name="Li N."/>
            <person name="Roellig D.M."/>
            <person name="Sammons S."/>
            <person name="Knipe K."/>
            <person name="Rowe L."/>
            <person name="Feng Y."/>
            <person name="Xiao L."/>
        </authorList>
    </citation>
    <scope>NUCLEOTIDE SEQUENCE [LARGE SCALE GENOMIC DNA]</scope>
    <source>
        <strain evidence="6">30976</strain>
    </source>
</reference>
<keyword evidence="6" id="KW-0808">Transferase</keyword>
<dbReference type="GO" id="GO:0016740">
    <property type="term" value="F:transferase activity"/>
    <property type="evidence" value="ECO:0007669"/>
    <property type="project" value="UniProtKB-KW"/>
</dbReference>
<feature type="domain" description="Phosphatidylinositol N-acetylglucosaminyltransferase subunit H conserved" evidence="4">
    <location>
        <begin position="101"/>
        <end position="162"/>
    </location>
</feature>
<evidence type="ECO:0000256" key="3">
    <source>
        <dbReference type="SAM" id="Phobius"/>
    </source>
</evidence>
<feature type="transmembrane region" description="Helical" evidence="3">
    <location>
        <begin position="75"/>
        <end position="92"/>
    </location>
</feature>